<accession>A0ABN6LP79</accession>
<protein>
    <submittedName>
        <fullName evidence="1">Uncharacterized protein</fullName>
    </submittedName>
</protein>
<dbReference type="EMBL" id="AP025334">
    <property type="protein sequence ID" value="BDD51010.1"/>
    <property type="molecule type" value="Genomic_DNA"/>
</dbReference>
<keyword evidence="2" id="KW-1185">Reference proteome</keyword>
<sequence>MNIDSWLNQLLNAFTEQQKPAWMPQCLWLSPQQKIAIIRELICPVSKK</sequence>
<proteinExistence type="predicted"/>
<gene>
    <name evidence="1" type="ORF">PDTA9734_24970</name>
</gene>
<evidence type="ECO:0000313" key="1">
    <source>
        <dbReference type="EMBL" id="BDD51010.1"/>
    </source>
</evidence>
<reference evidence="1 2" key="1">
    <citation type="submission" date="2021-12" db="EMBL/GenBank/DDBJ databases">
        <title>Complete genome sequence of Phytobacter diazotrophicus TA9734.</title>
        <authorList>
            <person name="Kubota H."/>
            <person name="Nakayama Y."/>
            <person name="Ariyoshi T."/>
        </authorList>
    </citation>
    <scope>NUCLEOTIDE SEQUENCE [LARGE SCALE GENOMIC DNA]</scope>
    <source>
        <strain evidence="1 2">TA9734</strain>
    </source>
</reference>
<name>A0ABN6LP79_9ENTR</name>
<dbReference type="Proteomes" id="UP001320460">
    <property type="component" value="Chromosome"/>
</dbReference>
<evidence type="ECO:0000313" key="2">
    <source>
        <dbReference type="Proteomes" id="UP001320460"/>
    </source>
</evidence>
<dbReference type="RefSeq" id="WP_172600650.1">
    <property type="nucleotide sequence ID" value="NZ_AP025334.1"/>
</dbReference>
<organism evidence="1 2">
    <name type="scientific">Phytobacter diazotrophicus</name>
    <dbReference type="NCBI Taxonomy" id="395631"/>
    <lineage>
        <taxon>Bacteria</taxon>
        <taxon>Pseudomonadati</taxon>
        <taxon>Pseudomonadota</taxon>
        <taxon>Gammaproteobacteria</taxon>
        <taxon>Enterobacterales</taxon>
        <taxon>Enterobacteriaceae</taxon>
        <taxon>Phytobacter</taxon>
    </lineage>
</organism>